<feature type="compositionally biased region" description="Polar residues" evidence="10">
    <location>
        <begin position="423"/>
        <end position="434"/>
    </location>
</feature>
<dbReference type="Gene3D" id="2.30.29.30">
    <property type="entry name" value="Pleckstrin-homology domain (PH domain)/Phosphotyrosine-binding domain (PTB)"/>
    <property type="match status" value="1"/>
</dbReference>
<dbReference type="SUPFAM" id="SSF50729">
    <property type="entry name" value="PH domain-like"/>
    <property type="match status" value="1"/>
</dbReference>
<comment type="subcellular location">
    <subcellularLocation>
        <location evidence="1">Cytoplasm</location>
    </subcellularLocation>
</comment>
<evidence type="ECO:0000256" key="8">
    <source>
        <dbReference type="ARBA" id="ARBA00023054"/>
    </source>
</evidence>
<name>A0A8T3CJQ8_9TELE</name>
<keyword evidence="3" id="KW-0597">Phosphoprotein</keyword>
<evidence type="ECO:0000259" key="11">
    <source>
        <dbReference type="PROSITE" id="PS50003"/>
    </source>
</evidence>
<feature type="compositionally biased region" description="Basic and acidic residues" evidence="10">
    <location>
        <begin position="1200"/>
        <end position="1214"/>
    </location>
</feature>
<dbReference type="CDD" id="cd15794">
    <property type="entry name" value="PH_ARHGEF18"/>
    <property type="match status" value="1"/>
</dbReference>
<dbReference type="PROSITE" id="PS50010">
    <property type="entry name" value="DH_2"/>
    <property type="match status" value="1"/>
</dbReference>
<sequence>MSRVASISALQPNTEGSDLPPARPVIAMETRDLVGAVDLSLDLEPIPILVRTMSTSRRHSWGALTPLPRPGRRLSLEADGVESDGEKGGGCLPQSAGSHSHQAFAFPECTGRSRAAPKQNMAAGAKPKLDMAGVDLCSRPELLAKFKAAQVSRVLEKSKRAAEAGTEEPDQGRNLQMAERRSHVLIVQTVLQELKQYHGANQRTAHCGERDWGNVTCPRERLEEGRVERGSKVRRTLSSLRDRVTGSLCKDKGKQRDQQKQRESDRGIKREKGSDREVKREKGSDREVKREKVGRSSSDGHLLVPGAFSSCTHCSLCRQTLLRRQSLQCLREYQLHSWLHRLPQLLDAPNIPLNSKGCTVSVHKSCENLLAECTRGRDQVRDSPLKTVQNTVLLYSQAQRDQQCPHGPSGAPLWPGMTIAPQGPSTQPAVPTNQHCNSGLLSGEMDEPNAMRLRRQPEDTGAPTPFSADGSIAEDVEYGSLSAELESDAHDFEAESWSSVVDPQYLQMYQKEAIKRQDVIYELVQTEVHHVRTLKLLLRVYARELRASLQMEEEKLERLFPQVENLLQIHLHFLQQLKQRRSESLQPGTQRNYAILRLGDVLTAQFSGRWGDRMRESYGEFCCHHSDAVSFYKEQLQTSKRFQGVIRRISNLAIVRRLGIPECLLLVTQRITKYPVLLERILHNTEAETAEQQEMEQALGLIKELIGQVDGQVCTFERAARLRDIASRVEPRSQGRMKDGLVFRREDLAPDRRTLLHHANLTWKAASGRLKDVLAVLCSDVLLLLQEKDQKYVFSTVDSKPSVISLQKLIVREVAHEEKAMFLICASSADPEMYEIHASSKDDCAAWMARIRQAVESCPHGEEELFSEQEEARLLKLRLLQEQLMVKDAKIAQSLTEKLQMFADLKEAGEQLLRGTISEVENLQNLLLSGVQGVSPQAVDRTEHVREVENGDQSQCVTSDLQVGDLSITENLKQQVKENPLTCNPVGIKSFPESEFFDRVLVLSQKLYTLQVVLAQQDSQLQLQRVALLEREVARGGRGRGVGGALLEQEKQRNLERQREEVASFQRLQSQQRQEQARWEREREREQAEAEARDAALRLREEECRRQEVQMCETRAELDAQRQRYQQDLEHLRETTRSVERERKRLEQQNYFRKTKTISNPGAINMSSTQLLANCTLLNGDFLAPKPHLRLPLPSFPCDTAERPPKVPPRRESMVRSAPKTELPIHLVSTTNQLHNPSPIQQQIPTKLALSKGKERRDRSKREHQRSHSGATLDLRQILPIRASGKEEGSVRGRSVSPLRLFNPDRPLPDTPPPPPPPRSHAPSFHRPSGPQLSQASDIAKDDIIFF</sequence>
<accession>A0A8T3CJQ8</accession>
<feature type="compositionally biased region" description="Polar residues" evidence="10">
    <location>
        <begin position="1228"/>
        <end position="1245"/>
    </location>
</feature>
<evidence type="ECO:0000313" key="14">
    <source>
        <dbReference type="Proteomes" id="UP000829720"/>
    </source>
</evidence>
<dbReference type="InterPro" id="IPR011993">
    <property type="entry name" value="PH-like_dom_sf"/>
</dbReference>
<organism evidence="13 14">
    <name type="scientific">Albula goreensis</name>
    <dbReference type="NCBI Taxonomy" id="1534307"/>
    <lineage>
        <taxon>Eukaryota</taxon>
        <taxon>Metazoa</taxon>
        <taxon>Chordata</taxon>
        <taxon>Craniata</taxon>
        <taxon>Vertebrata</taxon>
        <taxon>Euteleostomi</taxon>
        <taxon>Actinopterygii</taxon>
        <taxon>Neopterygii</taxon>
        <taxon>Teleostei</taxon>
        <taxon>Albuliformes</taxon>
        <taxon>Albulidae</taxon>
        <taxon>Albula</taxon>
    </lineage>
</organism>
<keyword evidence="14" id="KW-1185">Reference proteome</keyword>
<feature type="region of interest" description="Disordered" evidence="10">
    <location>
        <begin position="1195"/>
        <end position="1342"/>
    </location>
</feature>
<evidence type="ECO:0000256" key="10">
    <source>
        <dbReference type="SAM" id="MobiDB-lite"/>
    </source>
</evidence>
<dbReference type="GO" id="GO:0007264">
    <property type="term" value="P:small GTPase-mediated signal transduction"/>
    <property type="evidence" value="ECO:0007669"/>
    <property type="project" value="InterPro"/>
</dbReference>
<evidence type="ECO:0000259" key="12">
    <source>
        <dbReference type="PROSITE" id="PS50010"/>
    </source>
</evidence>
<dbReference type="OrthoDB" id="28045at2759"/>
<gene>
    <name evidence="13" type="ORF">AGOR_G00244020</name>
</gene>
<dbReference type="InterPro" id="IPR041020">
    <property type="entry name" value="PH_16"/>
</dbReference>
<dbReference type="CDD" id="cd00160">
    <property type="entry name" value="RhoGEF"/>
    <property type="match status" value="1"/>
</dbReference>
<keyword evidence="4" id="KW-0344">Guanine-nucleotide releasing factor</keyword>
<feature type="domain" description="PH" evidence="11">
    <location>
        <begin position="735"/>
        <end position="856"/>
    </location>
</feature>
<dbReference type="Gene3D" id="1.20.900.10">
    <property type="entry name" value="Dbl homology (DH) domain"/>
    <property type="match status" value="1"/>
</dbReference>
<dbReference type="GO" id="GO:0005085">
    <property type="term" value="F:guanyl-nucleotide exchange factor activity"/>
    <property type="evidence" value="ECO:0007669"/>
    <property type="project" value="UniProtKB-KW"/>
</dbReference>
<dbReference type="GO" id="GO:0008270">
    <property type="term" value="F:zinc ion binding"/>
    <property type="evidence" value="ECO:0007669"/>
    <property type="project" value="UniProtKB-KW"/>
</dbReference>
<keyword evidence="5" id="KW-0479">Metal-binding</keyword>
<dbReference type="InterPro" id="IPR001849">
    <property type="entry name" value="PH_domain"/>
</dbReference>
<feature type="compositionally biased region" description="Pro residues" evidence="10">
    <location>
        <begin position="1309"/>
        <end position="1320"/>
    </location>
</feature>
<dbReference type="SUPFAM" id="SSF48065">
    <property type="entry name" value="DBL homology domain (DH-domain)"/>
    <property type="match status" value="1"/>
</dbReference>
<evidence type="ECO:0000256" key="4">
    <source>
        <dbReference type="ARBA" id="ARBA00022658"/>
    </source>
</evidence>
<dbReference type="InterPro" id="IPR035899">
    <property type="entry name" value="DBL_dom_sf"/>
</dbReference>
<keyword evidence="2" id="KW-0963">Cytoplasm</keyword>
<dbReference type="InterPro" id="IPR053089">
    <property type="entry name" value="Rho_GEF18"/>
</dbReference>
<dbReference type="EMBL" id="JAERUA010000024">
    <property type="protein sequence ID" value="KAI1883324.1"/>
    <property type="molecule type" value="Genomic_DNA"/>
</dbReference>
<evidence type="ECO:0008006" key="15">
    <source>
        <dbReference type="Google" id="ProtNLM"/>
    </source>
</evidence>
<dbReference type="SMART" id="SM00325">
    <property type="entry name" value="RhoGEF"/>
    <property type="match status" value="1"/>
</dbReference>
<dbReference type="Gene3D" id="3.30.60.20">
    <property type="match status" value="1"/>
</dbReference>
<feature type="domain" description="DH" evidence="12">
    <location>
        <begin position="515"/>
        <end position="712"/>
    </location>
</feature>
<dbReference type="SMART" id="SM00233">
    <property type="entry name" value="PH"/>
    <property type="match status" value="1"/>
</dbReference>
<evidence type="ECO:0000256" key="7">
    <source>
        <dbReference type="ARBA" id="ARBA00022833"/>
    </source>
</evidence>
<dbReference type="Pfam" id="PF00621">
    <property type="entry name" value="RhoGEF"/>
    <property type="match status" value="1"/>
</dbReference>
<keyword evidence="6" id="KW-0863">Zinc-finger</keyword>
<evidence type="ECO:0000256" key="5">
    <source>
        <dbReference type="ARBA" id="ARBA00022723"/>
    </source>
</evidence>
<evidence type="ECO:0000256" key="1">
    <source>
        <dbReference type="ARBA" id="ARBA00004496"/>
    </source>
</evidence>
<dbReference type="Pfam" id="PF17838">
    <property type="entry name" value="PH_16"/>
    <property type="match status" value="1"/>
</dbReference>
<evidence type="ECO:0000256" key="2">
    <source>
        <dbReference type="ARBA" id="ARBA00022490"/>
    </source>
</evidence>
<dbReference type="PANTHER" id="PTHR47440:SF1">
    <property type="entry name" value="RHO_RAC GUANINE NUCLEOTIDE EXCHANGE FACTOR 18"/>
    <property type="match status" value="1"/>
</dbReference>
<evidence type="ECO:0000313" key="13">
    <source>
        <dbReference type="EMBL" id="KAI1883324.1"/>
    </source>
</evidence>
<evidence type="ECO:0000256" key="9">
    <source>
        <dbReference type="SAM" id="Coils"/>
    </source>
</evidence>
<feature type="compositionally biased region" description="Basic and acidic residues" evidence="10">
    <location>
        <begin position="1252"/>
        <end position="1261"/>
    </location>
</feature>
<protein>
    <recommendedName>
        <fullName evidence="15">Rho guanine nucleotide exchange factor 18-like</fullName>
    </recommendedName>
</protein>
<dbReference type="Proteomes" id="UP000829720">
    <property type="component" value="Unassembled WGS sequence"/>
</dbReference>
<reference evidence="13" key="1">
    <citation type="submission" date="2021-01" db="EMBL/GenBank/DDBJ databases">
        <authorList>
            <person name="Zahm M."/>
            <person name="Roques C."/>
            <person name="Cabau C."/>
            <person name="Klopp C."/>
            <person name="Donnadieu C."/>
            <person name="Jouanno E."/>
            <person name="Lampietro C."/>
            <person name="Louis A."/>
            <person name="Herpin A."/>
            <person name="Echchiki A."/>
            <person name="Berthelot C."/>
            <person name="Parey E."/>
            <person name="Roest-Crollius H."/>
            <person name="Braasch I."/>
            <person name="Postlethwait J."/>
            <person name="Bobe J."/>
            <person name="Montfort J."/>
            <person name="Bouchez O."/>
            <person name="Begum T."/>
            <person name="Mejri S."/>
            <person name="Adams A."/>
            <person name="Chen W.-J."/>
            <person name="Guiguen Y."/>
        </authorList>
    </citation>
    <scope>NUCLEOTIDE SEQUENCE</scope>
    <source>
        <tissue evidence="13">Blood</tissue>
    </source>
</reference>
<feature type="coiled-coil region" evidence="9">
    <location>
        <begin position="1048"/>
        <end position="1149"/>
    </location>
</feature>
<dbReference type="PANTHER" id="PTHR47440">
    <property type="entry name" value="RIKEN CDNA A430078G23 GENE"/>
    <property type="match status" value="1"/>
</dbReference>
<dbReference type="InterPro" id="IPR000219">
    <property type="entry name" value="DH_dom"/>
</dbReference>
<feature type="region of interest" description="Disordered" evidence="10">
    <location>
        <begin position="1"/>
        <end position="22"/>
    </location>
</feature>
<feature type="region of interest" description="Disordered" evidence="10">
    <location>
        <begin position="399"/>
        <end position="434"/>
    </location>
</feature>
<keyword evidence="8 9" id="KW-0175">Coiled coil</keyword>
<dbReference type="PROSITE" id="PS50003">
    <property type="entry name" value="PH_DOMAIN"/>
    <property type="match status" value="1"/>
</dbReference>
<dbReference type="FunFam" id="1.20.900.10:FF:000004">
    <property type="entry name" value="Rho guanine nucleotide exchange factor 2"/>
    <property type="match status" value="1"/>
</dbReference>
<dbReference type="FunFam" id="2.30.29.30:FF:000021">
    <property type="entry name" value="Rho guanine nucleotide exchange factor 2"/>
    <property type="match status" value="1"/>
</dbReference>
<keyword evidence="7" id="KW-0862">Zinc</keyword>
<feature type="region of interest" description="Disordered" evidence="10">
    <location>
        <begin position="244"/>
        <end position="298"/>
    </location>
</feature>
<proteinExistence type="predicted"/>
<evidence type="ECO:0000256" key="3">
    <source>
        <dbReference type="ARBA" id="ARBA00022553"/>
    </source>
</evidence>
<feature type="compositionally biased region" description="Basic and acidic residues" evidence="10">
    <location>
        <begin position="244"/>
        <end position="294"/>
    </location>
</feature>
<comment type="caution">
    <text evidence="13">The sequence shown here is derived from an EMBL/GenBank/DDBJ whole genome shotgun (WGS) entry which is preliminary data.</text>
</comment>
<dbReference type="InterPro" id="IPR037744">
    <property type="entry name" value="ARHGEF18_PH"/>
</dbReference>
<evidence type="ECO:0000256" key="6">
    <source>
        <dbReference type="ARBA" id="ARBA00022771"/>
    </source>
</evidence>
<dbReference type="GO" id="GO:0005737">
    <property type="term" value="C:cytoplasm"/>
    <property type="evidence" value="ECO:0007669"/>
    <property type="project" value="UniProtKB-SubCell"/>
</dbReference>